<evidence type="ECO:0000313" key="2">
    <source>
        <dbReference type="Proteomes" id="UP001499884"/>
    </source>
</evidence>
<proteinExistence type="predicted"/>
<protein>
    <recommendedName>
        <fullName evidence="3">RuvC-like resolvase</fullName>
    </recommendedName>
</protein>
<evidence type="ECO:0008006" key="3">
    <source>
        <dbReference type="Google" id="ProtNLM"/>
    </source>
</evidence>
<reference evidence="2" key="1">
    <citation type="journal article" date="2019" name="Int. J. Syst. Evol. Microbiol.">
        <title>The Global Catalogue of Microorganisms (GCM) 10K type strain sequencing project: providing services to taxonomists for standard genome sequencing and annotation.</title>
        <authorList>
            <consortium name="The Broad Institute Genomics Platform"/>
            <consortium name="The Broad Institute Genome Sequencing Center for Infectious Disease"/>
            <person name="Wu L."/>
            <person name="Ma J."/>
        </authorList>
    </citation>
    <scope>NUCLEOTIDE SEQUENCE [LARGE SCALE GENOMIC DNA]</scope>
    <source>
        <strain evidence="2">JCM 30846</strain>
    </source>
</reference>
<dbReference type="Gene3D" id="3.30.420.10">
    <property type="entry name" value="Ribonuclease H-like superfamily/Ribonuclease H"/>
    <property type="match status" value="1"/>
</dbReference>
<sequence length="207" mass="22480">MTALFDLRPAAPAPTPRAAGPRPSVIGLDMALVTSGVAGPGWTDTIRTGTRRAEDRLLHLVETTATFYRRADLVVIEGPSYGSALQRGHDEMAALRWMIRCDACRRGIPVAVVPPDSRTIYATGRARWKDEVGHKLTAQQVKGLVRTAVQDTYGVPCEGPGRYDQADAYVLVAMGLDWLGYPLADLPPTHRRALDGVAWPELPAVAR</sequence>
<accession>A0ABP7EJE1</accession>
<name>A0ABP7EJE1_9ACTN</name>
<dbReference type="RefSeq" id="WP_345642747.1">
    <property type="nucleotide sequence ID" value="NZ_BAABEP010000006.1"/>
</dbReference>
<dbReference type="InterPro" id="IPR036397">
    <property type="entry name" value="RNaseH_sf"/>
</dbReference>
<organism evidence="1 2">
    <name type="scientific">Streptomyces tremellae</name>
    <dbReference type="NCBI Taxonomy" id="1124239"/>
    <lineage>
        <taxon>Bacteria</taxon>
        <taxon>Bacillati</taxon>
        <taxon>Actinomycetota</taxon>
        <taxon>Actinomycetes</taxon>
        <taxon>Kitasatosporales</taxon>
        <taxon>Streptomycetaceae</taxon>
        <taxon>Streptomyces</taxon>
    </lineage>
</organism>
<keyword evidence="2" id="KW-1185">Reference proteome</keyword>
<evidence type="ECO:0000313" key="1">
    <source>
        <dbReference type="EMBL" id="GAA3717937.1"/>
    </source>
</evidence>
<dbReference type="Proteomes" id="UP001499884">
    <property type="component" value="Unassembled WGS sequence"/>
</dbReference>
<dbReference type="EMBL" id="BAABEP010000006">
    <property type="protein sequence ID" value="GAA3717937.1"/>
    <property type="molecule type" value="Genomic_DNA"/>
</dbReference>
<comment type="caution">
    <text evidence="1">The sequence shown here is derived from an EMBL/GenBank/DDBJ whole genome shotgun (WGS) entry which is preliminary data.</text>
</comment>
<gene>
    <name evidence="1" type="ORF">GCM10023082_14380</name>
</gene>